<organism evidence="1 2">
    <name type="scientific">Candida maltosa (strain Xu316)</name>
    <name type="common">Yeast</name>
    <dbReference type="NCBI Taxonomy" id="1245528"/>
    <lineage>
        <taxon>Eukaryota</taxon>
        <taxon>Fungi</taxon>
        <taxon>Dikarya</taxon>
        <taxon>Ascomycota</taxon>
        <taxon>Saccharomycotina</taxon>
        <taxon>Pichiomycetes</taxon>
        <taxon>Debaryomycetaceae</taxon>
        <taxon>Candida/Lodderomyces clade</taxon>
        <taxon>Candida</taxon>
    </lineage>
</organism>
<reference evidence="1 2" key="1">
    <citation type="submission" date="2013-02" db="EMBL/GenBank/DDBJ databases">
        <title>Genome sequence of Candida maltosa Xu316, a potential industrial strain for xylitol and ethanol production.</title>
        <authorList>
            <person name="Yu J."/>
            <person name="Wang Q."/>
            <person name="Geng X."/>
            <person name="Bao W."/>
            <person name="He P."/>
            <person name="Cai J."/>
        </authorList>
    </citation>
    <scope>NUCLEOTIDE SEQUENCE [LARGE SCALE GENOMIC DNA]</scope>
    <source>
        <strain evidence="2">Xu316</strain>
    </source>
</reference>
<dbReference type="AlphaFoldDB" id="M3JFS4"/>
<comment type="caution">
    <text evidence="1">The sequence shown here is derived from an EMBL/GenBank/DDBJ whole genome shotgun (WGS) entry which is preliminary data.</text>
</comment>
<sequence>MKLEKRKKERRDDGWMMSSEIECVITVRTKPVGKQVKKVAVVVVVVVVV</sequence>
<evidence type="ECO:0000313" key="1">
    <source>
        <dbReference type="EMBL" id="EMG51078.1"/>
    </source>
</evidence>
<protein>
    <submittedName>
        <fullName evidence="1">Uncharacterized protein</fullName>
    </submittedName>
</protein>
<accession>M3JFS4</accession>
<dbReference type="Proteomes" id="UP000011777">
    <property type="component" value="Unassembled WGS sequence"/>
</dbReference>
<evidence type="ECO:0000313" key="2">
    <source>
        <dbReference type="Proteomes" id="UP000011777"/>
    </source>
</evidence>
<dbReference type="EMBL" id="AOGT01000017">
    <property type="protein sequence ID" value="EMG51078.1"/>
    <property type="molecule type" value="Genomic_DNA"/>
</dbReference>
<proteinExistence type="predicted"/>
<gene>
    <name evidence="1" type="ORF">G210_2389</name>
</gene>
<keyword evidence="2" id="KW-1185">Reference proteome</keyword>
<name>M3JFS4_CANMX</name>
<dbReference type="HOGENOM" id="CLU_3142960_0_0_1"/>